<organism evidence="2 3">
    <name type="scientific">Amycolatopsis suaedae</name>
    <dbReference type="NCBI Taxonomy" id="2510978"/>
    <lineage>
        <taxon>Bacteria</taxon>
        <taxon>Bacillati</taxon>
        <taxon>Actinomycetota</taxon>
        <taxon>Actinomycetes</taxon>
        <taxon>Pseudonocardiales</taxon>
        <taxon>Pseudonocardiaceae</taxon>
        <taxon>Amycolatopsis</taxon>
    </lineage>
</organism>
<feature type="transmembrane region" description="Helical" evidence="1">
    <location>
        <begin position="272"/>
        <end position="292"/>
    </location>
</feature>
<evidence type="ECO:0000313" key="3">
    <source>
        <dbReference type="Proteomes" id="UP000292003"/>
    </source>
</evidence>
<keyword evidence="1" id="KW-1133">Transmembrane helix</keyword>
<reference evidence="2 3" key="1">
    <citation type="submission" date="2019-02" db="EMBL/GenBank/DDBJ databases">
        <title>Draft genome sequence of Amycolatopsis sp. 8-3EHSu isolated from roots of Suaeda maritima.</title>
        <authorList>
            <person name="Duangmal K."/>
            <person name="Chantavorakit T."/>
        </authorList>
    </citation>
    <scope>NUCLEOTIDE SEQUENCE [LARGE SCALE GENOMIC DNA]</scope>
    <source>
        <strain evidence="2 3">8-3EHSu</strain>
    </source>
</reference>
<dbReference type="AlphaFoldDB" id="A0A4Q7JBA2"/>
<feature type="transmembrane region" description="Helical" evidence="1">
    <location>
        <begin position="135"/>
        <end position="153"/>
    </location>
</feature>
<feature type="transmembrane region" description="Helical" evidence="1">
    <location>
        <begin position="107"/>
        <end position="129"/>
    </location>
</feature>
<comment type="caution">
    <text evidence="2">The sequence shown here is derived from an EMBL/GenBank/DDBJ whole genome shotgun (WGS) entry which is preliminary data.</text>
</comment>
<dbReference type="Proteomes" id="UP000292003">
    <property type="component" value="Unassembled WGS sequence"/>
</dbReference>
<evidence type="ECO:0000313" key="2">
    <source>
        <dbReference type="EMBL" id="RZQ65091.1"/>
    </source>
</evidence>
<feature type="transmembrane region" description="Helical" evidence="1">
    <location>
        <begin position="298"/>
        <end position="320"/>
    </location>
</feature>
<keyword evidence="3" id="KW-1185">Reference proteome</keyword>
<dbReference type="OrthoDB" id="3597229at2"/>
<name>A0A4Q7JBA2_9PSEU</name>
<accession>A0A4Q7JBA2</accession>
<protein>
    <submittedName>
        <fullName evidence="2">Uncharacterized protein</fullName>
    </submittedName>
</protein>
<dbReference type="EMBL" id="SFCC01000002">
    <property type="protein sequence ID" value="RZQ65091.1"/>
    <property type="molecule type" value="Genomic_DNA"/>
</dbReference>
<feature type="transmembrane region" description="Helical" evidence="1">
    <location>
        <begin position="16"/>
        <end position="41"/>
    </location>
</feature>
<proteinExistence type="predicted"/>
<feature type="transmembrane region" description="Helical" evidence="1">
    <location>
        <begin position="61"/>
        <end position="80"/>
    </location>
</feature>
<feature type="transmembrane region" description="Helical" evidence="1">
    <location>
        <begin position="341"/>
        <end position="362"/>
    </location>
</feature>
<gene>
    <name evidence="2" type="ORF">EWH70_04120</name>
</gene>
<feature type="transmembrane region" description="Helical" evidence="1">
    <location>
        <begin position="160"/>
        <end position="178"/>
    </location>
</feature>
<evidence type="ECO:0000256" key="1">
    <source>
        <dbReference type="SAM" id="Phobius"/>
    </source>
</evidence>
<dbReference type="RefSeq" id="WP_130473878.1">
    <property type="nucleotide sequence ID" value="NZ_SFCC01000002.1"/>
</dbReference>
<feature type="transmembrane region" description="Helical" evidence="1">
    <location>
        <begin position="419"/>
        <end position="447"/>
    </location>
</feature>
<feature type="transmembrane region" description="Helical" evidence="1">
    <location>
        <begin position="184"/>
        <end position="202"/>
    </location>
</feature>
<keyword evidence="1" id="KW-0472">Membrane</keyword>
<sequence length="451" mass="47659">MTDTLTRVRIPGRQRFAGVFTGDTPTLVALFVVGLLVSAFYKLAWWRGFLLGQSTPDSGGAAAMVALVLVFSALAARSMLRRGFLWAEAAELTWVHLDRVPRLGVRLWRLWFGWLVAVGYAGTLATAVYGLGAALWSAGAALLVAGFTLTLAATRRPGVFGEHAGPVVLAGAGLLVAVAGLSVFWLYVLAGVLAVAAVVLLWGSGGPLRPESAARADRAQLLENWRERVVRSVAVTFLDPMLLLPSGRPIGGRSLRKATVLRFAWLSVRSRARYATSAVLLAVLVVIGHRAFPAFPDTVLVAVGMFVALIPFAGGIGAVWRSPGLRRWIGGKDLTVRAWHSLVFAGVGAAWAVVLLGLSLLVAAPLSLAAWLTVPLAAMAIGRTATRKQMDYGNVAVSDTPMGQLPVGLATQAVRGPDLLLVGVVLLTAWPGPLLVPTLVVAVLTLWSALR</sequence>
<keyword evidence="1" id="KW-0812">Transmembrane</keyword>